<dbReference type="Gene3D" id="3.40.50.300">
    <property type="entry name" value="P-loop containing nucleotide triphosphate hydrolases"/>
    <property type="match status" value="1"/>
</dbReference>
<dbReference type="InterPro" id="IPR047610">
    <property type="entry name" value="ImuA_translesion"/>
</dbReference>
<sequence>MPSKPLLKNLLSRQDTWRGRNRSLRKHVITTGNNSLDRLLLGGWPVSALSELVSQQDGIGELSLLMPTLKRYANEDKLCVWLDPPYQPYAPALVSAGIPLDKLLIVRSKNSREWLWAAEQAIRGNALLFAWSNQTQPRYTDLRKLQLAASDSRSPVFLFSSTAALKASSPALLRIELDALKANVLLITLLKLRGKAPGAKIQVSLGDESTERTELDKLPVNIHYPRLKKADYLLPLKPEVLRLNT</sequence>
<reference evidence="1 2" key="1">
    <citation type="submission" date="2015-10" db="EMBL/GenBank/DDBJ databases">
        <title>Metagenome-Assembled Genomes uncover a global brackish microbiome.</title>
        <authorList>
            <person name="Hugerth L.W."/>
            <person name="Larsson J."/>
            <person name="Alneberg J."/>
            <person name="Lindh M.V."/>
            <person name="Legrand C."/>
            <person name="Pinhassi J."/>
            <person name="Andersson A.F."/>
        </authorList>
    </citation>
    <scope>NUCLEOTIDE SEQUENCE [LARGE SCALE GENOMIC DNA]</scope>
    <source>
        <strain evidence="1">BACL26 MAG-121220-bin70</strain>
    </source>
</reference>
<dbReference type="SUPFAM" id="SSF52540">
    <property type="entry name" value="P-loop containing nucleoside triphosphate hydrolases"/>
    <property type="match status" value="1"/>
</dbReference>
<dbReference type="EMBL" id="LICA01000410">
    <property type="protein sequence ID" value="KRO91871.1"/>
    <property type="molecule type" value="Genomic_DNA"/>
</dbReference>
<dbReference type="PIRSF" id="PIRSF037290">
    <property type="entry name" value="UCP037290"/>
    <property type="match status" value="1"/>
</dbReference>
<evidence type="ECO:0000313" key="1">
    <source>
        <dbReference type="EMBL" id="KRO91871.1"/>
    </source>
</evidence>
<protein>
    <recommendedName>
        <fullName evidence="3">SOS cell division inhibitor SulA</fullName>
    </recommendedName>
</protein>
<dbReference type="InterPro" id="IPR017166">
    <property type="entry name" value="UCP037290"/>
</dbReference>
<evidence type="ECO:0008006" key="3">
    <source>
        <dbReference type="Google" id="ProtNLM"/>
    </source>
</evidence>
<proteinExistence type="predicted"/>
<dbReference type="Proteomes" id="UP000051213">
    <property type="component" value="Unassembled WGS sequence"/>
</dbReference>
<dbReference type="NCBIfam" id="NF033429">
    <property type="entry name" value="ImuA_translesion"/>
    <property type="match status" value="1"/>
</dbReference>
<comment type="caution">
    <text evidence="1">The sequence shown here is derived from an EMBL/GenBank/DDBJ whole genome shotgun (WGS) entry which is preliminary data.</text>
</comment>
<name>A0A0R2TXJ6_9GAMM</name>
<organism evidence="1 2">
    <name type="scientific">SAR92 bacterium BACL26 MAG-121220-bin70</name>
    <dbReference type="NCBI Taxonomy" id="1655626"/>
    <lineage>
        <taxon>Bacteria</taxon>
        <taxon>Pseudomonadati</taxon>
        <taxon>Pseudomonadota</taxon>
        <taxon>Gammaproteobacteria</taxon>
        <taxon>Cellvibrionales</taxon>
        <taxon>Porticoccaceae</taxon>
        <taxon>SAR92 clade</taxon>
    </lineage>
</organism>
<dbReference type="InterPro" id="IPR027417">
    <property type="entry name" value="P-loop_NTPase"/>
</dbReference>
<evidence type="ECO:0000313" key="2">
    <source>
        <dbReference type="Proteomes" id="UP000051213"/>
    </source>
</evidence>
<dbReference type="AlphaFoldDB" id="A0A0R2TXJ6"/>
<gene>
    <name evidence="1" type="ORF">ABS24_03160</name>
</gene>
<accession>A0A0R2TXJ6</accession>